<feature type="transmembrane region" description="Helical" evidence="6">
    <location>
        <begin position="397"/>
        <end position="417"/>
    </location>
</feature>
<feature type="transmembrane region" description="Helical" evidence="6">
    <location>
        <begin position="327"/>
        <end position="346"/>
    </location>
</feature>
<dbReference type="GO" id="GO:0005886">
    <property type="term" value="C:plasma membrane"/>
    <property type="evidence" value="ECO:0007669"/>
    <property type="project" value="TreeGrafter"/>
</dbReference>
<evidence type="ECO:0000256" key="4">
    <source>
        <dbReference type="ARBA" id="ARBA00023136"/>
    </source>
</evidence>
<organism evidence="7 8">
    <name type="scientific">Pelagibaculum spongiae</name>
    <dbReference type="NCBI Taxonomy" id="2080658"/>
    <lineage>
        <taxon>Bacteria</taxon>
        <taxon>Pseudomonadati</taxon>
        <taxon>Pseudomonadota</taxon>
        <taxon>Gammaproteobacteria</taxon>
        <taxon>Oceanospirillales</taxon>
        <taxon>Pelagibaculum</taxon>
    </lineage>
</organism>
<evidence type="ECO:0000256" key="2">
    <source>
        <dbReference type="ARBA" id="ARBA00022692"/>
    </source>
</evidence>
<evidence type="ECO:0000313" key="7">
    <source>
        <dbReference type="EMBL" id="PVZ72205.1"/>
    </source>
</evidence>
<protein>
    <submittedName>
        <fullName evidence="7">Anion transporter</fullName>
    </submittedName>
</protein>
<feature type="transmembrane region" description="Helical" evidence="6">
    <location>
        <begin position="115"/>
        <end position="133"/>
    </location>
</feature>
<dbReference type="PANTHER" id="PTHR10283:SF82">
    <property type="entry name" value="SOLUTE CARRIER FAMILY 13 MEMBER 2"/>
    <property type="match status" value="1"/>
</dbReference>
<dbReference type="GO" id="GO:0008514">
    <property type="term" value="F:organic anion transmembrane transporter activity"/>
    <property type="evidence" value="ECO:0007669"/>
    <property type="project" value="UniProtKB-ARBA"/>
</dbReference>
<dbReference type="PANTHER" id="PTHR10283">
    <property type="entry name" value="SOLUTE CARRIER FAMILY 13 MEMBER"/>
    <property type="match status" value="1"/>
</dbReference>
<comment type="subcellular location">
    <subcellularLocation>
        <location evidence="1">Membrane</location>
        <topology evidence="1">Multi-pass membrane protein</topology>
    </subcellularLocation>
</comment>
<reference evidence="7 8" key="1">
    <citation type="submission" date="2018-04" db="EMBL/GenBank/DDBJ databases">
        <title>Thalassorhabdus spongiae gen. nov., sp. nov., isolated from a marine sponge in South-West Iceland.</title>
        <authorList>
            <person name="Knobloch S."/>
            <person name="Daussin A."/>
            <person name="Johannsson R."/>
            <person name="Marteinsson V.T."/>
        </authorList>
    </citation>
    <scope>NUCLEOTIDE SEQUENCE [LARGE SCALE GENOMIC DNA]</scope>
    <source>
        <strain evidence="7 8">Hp12</strain>
    </source>
</reference>
<accession>A0A2V1H626</accession>
<dbReference type="AlphaFoldDB" id="A0A2V1H626"/>
<feature type="transmembrane region" description="Helical" evidence="6">
    <location>
        <begin position="424"/>
        <end position="443"/>
    </location>
</feature>
<feature type="transmembrane region" description="Helical" evidence="6">
    <location>
        <begin position="303"/>
        <end position="321"/>
    </location>
</feature>
<feature type="region of interest" description="Disordered" evidence="5">
    <location>
        <begin position="1"/>
        <end position="28"/>
    </location>
</feature>
<feature type="transmembrane region" description="Helical" evidence="6">
    <location>
        <begin position="449"/>
        <end position="474"/>
    </location>
</feature>
<feature type="compositionally biased region" description="Low complexity" evidence="5">
    <location>
        <begin position="11"/>
        <end position="21"/>
    </location>
</feature>
<evidence type="ECO:0000256" key="3">
    <source>
        <dbReference type="ARBA" id="ARBA00022989"/>
    </source>
</evidence>
<feature type="transmembrane region" description="Helical" evidence="6">
    <location>
        <begin position="34"/>
        <end position="51"/>
    </location>
</feature>
<dbReference type="RefSeq" id="WP_116685791.1">
    <property type="nucleotide sequence ID" value="NZ_CAWNYD010000001.1"/>
</dbReference>
<evidence type="ECO:0000313" key="8">
    <source>
        <dbReference type="Proteomes" id="UP000244906"/>
    </source>
</evidence>
<feature type="transmembrane region" description="Helical" evidence="6">
    <location>
        <begin position="366"/>
        <end position="391"/>
    </location>
</feature>
<dbReference type="OrthoDB" id="9766267at2"/>
<dbReference type="CDD" id="cd01115">
    <property type="entry name" value="SLC13_permease"/>
    <property type="match status" value="1"/>
</dbReference>
<dbReference type="NCBIfam" id="TIGR00785">
    <property type="entry name" value="dass"/>
    <property type="match status" value="1"/>
</dbReference>
<dbReference type="Pfam" id="PF00939">
    <property type="entry name" value="Na_sulph_symp"/>
    <property type="match status" value="1"/>
</dbReference>
<evidence type="ECO:0000256" key="5">
    <source>
        <dbReference type="SAM" id="MobiDB-lite"/>
    </source>
</evidence>
<dbReference type="Proteomes" id="UP000244906">
    <property type="component" value="Unassembled WGS sequence"/>
</dbReference>
<keyword evidence="4 6" id="KW-0472">Membrane</keyword>
<name>A0A2V1H626_9GAMM</name>
<feature type="transmembrane region" description="Helical" evidence="6">
    <location>
        <begin position="206"/>
        <end position="226"/>
    </location>
</feature>
<gene>
    <name evidence="7" type="ORF">DC094_04095</name>
</gene>
<evidence type="ECO:0000256" key="6">
    <source>
        <dbReference type="SAM" id="Phobius"/>
    </source>
</evidence>
<proteinExistence type="predicted"/>
<dbReference type="EMBL" id="QDDL01000001">
    <property type="protein sequence ID" value="PVZ72205.1"/>
    <property type="molecule type" value="Genomic_DNA"/>
</dbReference>
<feature type="transmembrane region" description="Helical" evidence="6">
    <location>
        <begin position="246"/>
        <end position="268"/>
    </location>
</feature>
<comment type="caution">
    <text evidence="7">The sequence shown here is derived from an EMBL/GenBank/DDBJ whole genome shotgun (WGS) entry which is preliminary data.</text>
</comment>
<feature type="transmembrane region" description="Helical" evidence="6">
    <location>
        <begin position="153"/>
        <end position="185"/>
    </location>
</feature>
<keyword evidence="3 6" id="KW-1133">Transmembrane helix</keyword>
<dbReference type="GO" id="GO:1905039">
    <property type="term" value="P:carboxylic acid transmembrane transport"/>
    <property type="evidence" value="ECO:0007669"/>
    <property type="project" value="UniProtKB-ARBA"/>
</dbReference>
<evidence type="ECO:0000256" key="1">
    <source>
        <dbReference type="ARBA" id="ARBA00004141"/>
    </source>
</evidence>
<keyword evidence="2 6" id="KW-0812">Transmembrane</keyword>
<feature type="transmembrane region" description="Helical" evidence="6">
    <location>
        <begin position="486"/>
        <end position="511"/>
    </location>
</feature>
<dbReference type="InterPro" id="IPR001898">
    <property type="entry name" value="SLC13A/DASS"/>
</dbReference>
<sequence>MNKNSQHSAEKPSASASASPEPSLPAGPKPKPRISYWLTLLSGPAVLIYTMLSLPPENMSQPAWYMVGVASMMAIWWIFEVVPIPVTSLLPIILLPVLGIASIKEVTAPYAHPIIYLFFGGFMIGMAMERWNLHKRIALYIMLNTGTQPARQIAGFMLATAFLSMWVSNTATSVMMLPIGLSVAAMMAQQYKEGEANPAAQDFTKALLLGIAYSASIGGLATLIGTPPNALLAAFLSETYQLQIGFAQWMLVGLPICILMLIATWLWLTRLGFKLDTKESPETEALLKEKQHALGKMGPGEKVVSTVFCATALLWILRPWLQDYIPGISDAMIAVVAAVSLFIIPVQHKGERVYVMIWDKSRDIPWGVFILFGGGLTLAAQIKSTGLAVWVAQSMEMVAGLPVILVIAFIVTIIVFLTELTSNTATAAGFLPLLGALGVTLGIDPVLLAAPAALAASCAFMMPVATPPNAIIFGSGKLKISDMIKAGFALNLAGIVVVTTVGYWLVSIVLIN</sequence>
<keyword evidence="8" id="KW-1185">Reference proteome</keyword>